<dbReference type="Proteomes" id="UP001145072">
    <property type="component" value="Unassembled WGS sequence"/>
</dbReference>
<dbReference type="InterPro" id="IPR000683">
    <property type="entry name" value="Gfo/Idh/MocA-like_OxRdtase_N"/>
</dbReference>
<name>A0A9X3WLC9_9BACI</name>
<organism evidence="2 3">
    <name type="scientific">Aquibacillus koreensis</name>
    <dbReference type="NCBI Taxonomy" id="279446"/>
    <lineage>
        <taxon>Bacteria</taxon>
        <taxon>Bacillati</taxon>
        <taxon>Bacillota</taxon>
        <taxon>Bacilli</taxon>
        <taxon>Bacillales</taxon>
        <taxon>Bacillaceae</taxon>
        <taxon>Aquibacillus</taxon>
    </lineage>
</organism>
<reference evidence="2" key="1">
    <citation type="submission" date="2022-06" db="EMBL/GenBank/DDBJ databases">
        <title>Aquibacillus sp. a new bacterium isolated from soil saline samples.</title>
        <authorList>
            <person name="Galisteo C."/>
            <person name="De La Haba R."/>
            <person name="Sanchez-Porro C."/>
            <person name="Ventosa A."/>
        </authorList>
    </citation>
    <scope>NUCLEOTIDE SEQUENCE</scope>
    <source>
        <strain evidence="2">JCM 12387</strain>
    </source>
</reference>
<dbReference type="PANTHER" id="PTHR43249:SF1">
    <property type="entry name" value="D-GLUCOSIDE 3-DEHYDROGENASE"/>
    <property type="match status" value="1"/>
</dbReference>
<dbReference type="GO" id="GO:0000166">
    <property type="term" value="F:nucleotide binding"/>
    <property type="evidence" value="ECO:0007669"/>
    <property type="project" value="InterPro"/>
</dbReference>
<dbReference type="InterPro" id="IPR036291">
    <property type="entry name" value="NAD(P)-bd_dom_sf"/>
</dbReference>
<dbReference type="AlphaFoldDB" id="A0A9X3WLC9"/>
<evidence type="ECO:0000313" key="3">
    <source>
        <dbReference type="Proteomes" id="UP001145072"/>
    </source>
</evidence>
<keyword evidence="3" id="KW-1185">Reference proteome</keyword>
<sequence>MEEIRIIKKIRFSIIGGNSFRANYFYRIAKALPEQFHISGAVVRNEAKAKEIEGKWDIRTYPTLSDLLEKETPDFVVVSVPPEACAKYLIELAELNMPALAETPPASDLEGLILLHEKLTLRGAKVQVAEQYPLHPIQQARNSIIDSGLLGKVTEATVSISHFYHGISLIRKMLQAGFQNAEIRGKGFRSNIVSGPSRAGYPTEEKIDSVTRDLAWIDFGYKLGIYDFTDNQHRSWIRSNHLSVRGDRGEIFDNQVHMLADYQTPVHIDLKRINKGEYENHEGYFLYGILAGENWVYQNPFIPARLYDDEIAIAHCLCKMADYIEGGPSFYSLAEASQDHYLGMKVEEAVKTGNTIHTVSQPWTK</sequence>
<comment type="caution">
    <text evidence="2">The sequence shown here is derived from an EMBL/GenBank/DDBJ whole genome shotgun (WGS) entry which is preliminary data.</text>
</comment>
<dbReference type="PANTHER" id="PTHR43249">
    <property type="entry name" value="UDP-N-ACETYL-2-AMINO-2-DEOXY-D-GLUCURONATE OXIDASE"/>
    <property type="match status" value="1"/>
</dbReference>
<evidence type="ECO:0000259" key="1">
    <source>
        <dbReference type="Pfam" id="PF01408"/>
    </source>
</evidence>
<gene>
    <name evidence="2" type="ORF">NC661_03820</name>
</gene>
<dbReference type="EMBL" id="JAMQJZ010000002">
    <property type="protein sequence ID" value="MDC3419489.1"/>
    <property type="molecule type" value="Genomic_DNA"/>
</dbReference>
<evidence type="ECO:0000313" key="2">
    <source>
        <dbReference type="EMBL" id="MDC3419489.1"/>
    </source>
</evidence>
<dbReference type="SUPFAM" id="SSF51735">
    <property type="entry name" value="NAD(P)-binding Rossmann-fold domains"/>
    <property type="match status" value="1"/>
</dbReference>
<proteinExistence type="predicted"/>
<dbReference type="InterPro" id="IPR052515">
    <property type="entry name" value="Gfo/Idh/MocA_Oxidoreductase"/>
</dbReference>
<protein>
    <submittedName>
        <fullName evidence="2">Gfo/Idh/MocA family oxidoreductase</fullName>
    </submittedName>
</protein>
<feature type="domain" description="Gfo/Idh/MocA-like oxidoreductase N-terminal" evidence="1">
    <location>
        <begin position="10"/>
        <end position="128"/>
    </location>
</feature>
<accession>A0A9X3WLC9</accession>
<dbReference type="Pfam" id="PF01408">
    <property type="entry name" value="GFO_IDH_MocA"/>
    <property type="match status" value="1"/>
</dbReference>
<dbReference type="RefSeq" id="WP_259869187.1">
    <property type="nucleotide sequence ID" value="NZ_JAMQJZ010000002.1"/>
</dbReference>
<dbReference type="Gene3D" id="3.40.50.720">
    <property type="entry name" value="NAD(P)-binding Rossmann-like Domain"/>
    <property type="match status" value="1"/>
</dbReference>